<evidence type="ECO:0000256" key="6">
    <source>
        <dbReference type="ARBA" id="ARBA00047597"/>
    </source>
</evidence>
<dbReference type="RefSeq" id="WP_342296314.1">
    <property type="nucleotide sequence ID" value="NZ_JBCEVZ010000006.1"/>
</dbReference>
<dbReference type="Pfam" id="PF01129">
    <property type="entry name" value="ART"/>
    <property type="match status" value="1"/>
</dbReference>
<keyword evidence="4" id="KW-0808">Transferase</keyword>
<protein>
    <recommendedName>
        <fullName evidence="2">NAD(+)--protein-arginine ADP-ribosyltransferase</fullName>
        <ecNumber evidence="2">2.4.2.31</ecNumber>
    </recommendedName>
</protein>
<keyword evidence="3" id="KW-0328">Glycosyltransferase</keyword>
<comment type="caution">
    <text evidence="7">The sequence shown here is derived from an EMBL/GenBank/DDBJ whole genome shotgun (WGS) entry which is preliminary data.</text>
</comment>
<comment type="catalytic activity">
    <reaction evidence="6">
        <text>L-arginyl-[protein] + NAD(+) = N(omega)-(ADP-D-ribosyl)-L-arginyl-[protein] + nicotinamide + H(+)</text>
        <dbReference type="Rhea" id="RHEA:19149"/>
        <dbReference type="Rhea" id="RHEA-COMP:10532"/>
        <dbReference type="Rhea" id="RHEA-COMP:15087"/>
        <dbReference type="ChEBI" id="CHEBI:15378"/>
        <dbReference type="ChEBI" id="CHEBI:17154"/>
        <dbReference type="ChEBI" id="CHEBI:29965"/>
        <dbReference type="ChEBI" id="CHEBI:57540"/>
        <dbReference type="ChEBI" id="CHEBI:142554"/>
        <dbReference type="EC" id="2.4.2.31"/>
    </reaction>
</comment>
<evidence type="ECO:0000256" key="1">
    <source>
        <dbReference type="ARBA" id="ARBA00009558"/>
    </source>
</evidence>
<proteinExistence type="inferred from homology"/>
<dbReference type="Gene3D" id="3.90.176.10">
    <property type="entry name" value="Toxin ADP-ribosyltransferase, Chain A, domain 1"/>
    <property type="match status" value="1"/>
</dbReference>
<dbReference type="InterPro" id="IPR000768">
    <property type="entry name" value="ART"/>
</dbReference>
<organism evidence="7 8">
    <name type="scientific">Hymenobacter segetis</name>
    <dbReference type="NCBI Taxonomy" id="2025509"/>
    <lineage>
        <taxon>Bacteria</taxon>
        <taxon>Pseudomonadati</taxon>
        <taxon>Bacteroidota</taxon>
        <taxon>Cytophagia</taxon>
        <taxon>Cytophagales</taxon>
        <taxon>Hymenobacteraceae</taxon>
        <taxon>Hymenobacter</taxon>
    </lineage>
</organism>
<dbReference type="EMBL" id="JBCEVZ010000006">
    <property type="protein sequence ID" value="MEL5993465.1"/>
    <property type="molecule type" value="Genomic_DNA"/>
</dbReference>
<dbReference type="Proteomes" id="UP001479606">
    <property type="component" value="Unassembled WGS sequence"/>
</dbReference>
<dbReference type="EC" id="2.4.2.31" evidence="2"/>
<evidence type="ECO:0000256" key="4">
    <source>
        <dbReference type="ARBA" id="ARBA00022679"/>
    </source>
</evidence>
<name>A0ABU9LS11_9BACT</name>
<evidence type="ECO:0000313" key="7">
    <source>
        <dbReference type="EMBL" id="MEL5993465.1"/>
    </source>
</evidence>
<comment type="similarity">
    <text evidence="1">Belongs to the Arg-specific ADP-ribosyltransferase family.</text>
</comment>
<gene>
    <name evidence="7" type="ORF">AAFH49_04540</name>
</gene>
<dbReference type="SUPFAM" id="SSF56399">
    <property type="entry name" value="ADP-ribosylation"/>
    <property type="match status" value="1"/>
</dbReference>
<sequence length="194" mass="21813">MMTAQQRSQLAEYLQHYCPQGWRAVQEGRRATALPRLTTIDKAAIYHYSDDGYEALNRTLHASRGDNSTLFGQGLAAALAKLPAYVGLAFCGVQLRPSQLMFYRASFDAGFPVRWPAFLSASQKATIAHQYLHSPQKNCLFVIQSRTGRLIEEVSKYGVDSQNEYEVLFAPRTRFEVLEVAAETGFTRIVLDEL</sequence>
<dbReference type="PROSITE" id="PS51996">
    <property type="entry name" value="TR_MART"/>
    <property type="match status" value="1"/>
</dbReference>
<keyword evidence="8" id="KW-1185">Reference proteome</keyword>
<evidence type="ECO:0000256" key="3">
    <source>
        <dbReference type="ARBA" id="ARBA00022676"/>
    </source>
</evidence>
<reference evidence="7 8" key="1">
    <citation type="journal article" date="2018" name="Arch. Microbiol.">
        <title>Hymenobacter segetis sp. nov., isolated from soil.</title>
        <authorList>
            <person name="Ten L.N."/>
            <person name="Lim S.J."/>
            <person name="Kim B.O."/>
            <person name="Kang I.K."/>
            <person name="Jung H.Y."/>
        </authorList>
    </citation>
    <scope>NUCLEOTIDE SEQUENCE [LARGE SCALE GENOMIC DNA]</scope>
    <source>
        <strain evidence="7 8">S7-3-11</strain>
    </source>
</reference>
<accession>A0ABU9LS11</accession>
<keyword evidence="5" id="KW-0548">Nucleotidyltransferase</keyword>
<evidence type="ECO:0000313" key="8">
    <source>
        <dbReference type="Proteomes" id="UP001479606"/>
    </source>
</evidence>
<evidence type="ECO:0000256" key="5">
    <source>
        <dbReference type="ARBA" id="ARBA00022695"/>
    </source>
</evidence>
<evidence type="ECO:0000256" key="2">
    <source>
        <dbReference type="ARBA" id="ARBA00012031"/>
    </source>
</evidence>